<keyword evidence="7" id="KW-0235">DNA replication</keyword>
<feature type="region of interest" description="Disordered" evidence="11">
    <location>
        <begin position="1130"/>
        <end position="1171"/>
    </location>
</feature>
<keyword evidence="14" id="KW-1185">Reference proteome</keyword>
<evidence type="ECO:0000256" key="7">
    <source>
        <dbReference type="ARBA" id="ARBA00022705"/>
    </source>
</evidence>
<accession>A0AAE2ZYD9</accession>
<comment type="caution">
    <text evidence="13">The sequence shown here is derived from an EMBL/GenBank/DDBJ whole genome shotgun (WGS) entry which is preliminary data.</text>
</comment>
<dbReference type="EC" id="2.7.7.7" evidence="3"/>
<dbReference type="InterPro" id="IPR041931">
    <property type="entry name" value="DNA_pol3_alpha_thumb_dom"/>
</dbReference>
<feature type="compositionally biased region" description="Gly residues" evidence="11">
    <location>
        <begin position="1099"/>
        <end position="1114"/>
    </location>
</feature>
<protein>
    <recommendedName>
        <fullName evidence="4">DNA polymerase III subunit alpha</fullName>
        <ecNumber evidence="3">2.7.7.7</ecNumber>
    </recommendedName>
</protein>
<evidence type="ECO:0000256" key="5">
    <source>
        <dbReference type="ARBA" id="ARBA00022679"/>
    </source>
</evidence>
<dbReference type="Gene3D" id="1.10.150.870">
    <property type="match status" value="1"/>
</dbReference>
<dbReference type="AlphaFoldDB" id="A0AAE2ZYD9"/>
<dbReference type="InterPro" id="IPR004805">
    <property type="entry name" value="DnaE2/DnaE/PolC"/>
</dbReference>
<dbReference type="RefSeq" id="WP_227064569.1">
    <property type="nucleotide sequence ID" value="NZ_JAJEPV010000007.1"/>
</dbReference>
<feature type="region of interest" description="Disordered" evidence="11">
    <location>
        <begin position="1093"/>
        <end position="1114"/>
    </location>
</feature>
<feature type="compositionally biased region" description="Polar residues" evidence="11">
    <location>
        <begin position="1131"/>
        <end position="1166"/>
    </location>
</feature>
<dbReference type="Pfam" id="PF01336">
    <property type="entry name" value="tRNA_anti-codon"/>
    <property type="match status" value="1"/>
</dbReference>
<evidence type="ECO:0000256" key="4">
    <source>
        <dbReference type="ARBA" id="ARBA00019114"/>
    </source>
</evidence>
<comment type="subcellular location">
    <subcellularLocation>
        <location evidence="1">Cytoplasm</location>
    </subcellularLocation>
</comment>
<gene>
    <name evidence="13" type="ORF">LKD75_04375</name>
</gene>
<evidence type="ECO:0000256" key="8">
    <source>
        <dbReference type="ARBA" id="ARBA00022932"/>
    </source>
</evidence>
<dbReference type="Pfam" id="PF07733">
    <property type="entry name" value="DNA_pol3_alpha"/>
    <property type="match status" value="1"/>
</dbReference>
<dbReference type="Pfam" id="PF02811">
    <property type="entry name" value="PHP"/>
    <property type="match status" value="1"/>
</dbReference>
<dbReference type="GO" id="GO:0005737">
    <property type="term" value="C:cytoplasm"/>
    <property type="evidence" value="ECO:0007669"/>
    <property type="project" value="UniProtKB-SubCell"/>
</dbReference>
<dbReference type="GO" id="GO:0003676">
    <property type="term" value="F:nucleic acid binding"/>
    <property type="evidence" value="ECO:0007669"/>
    <property type="project" value="InterPro"/>
</dbReference>
<dbReference type="Pfam" id="PF17657">
    <property type="entry name" value="DNA_pol3_finger"/>
    <property type="match status" value="1"/>
</dbReference>
<comment type="catalytic activity">
    <reaction evidence="10">
        <text>DNA(n) + a 2'-deoxyribonucleoside 5'-triphosphate = DNA(n+1) + diphosphate</text>
        <dbReference type="Rhea" id="RHEA:22508"/>
        <dbReference type="Rhea" id="RHEA-COMP:17339"/>
        <dbReference type="Rhea" id="RHEA-COMP:17340"/>
        <dbReference type="ChEBI" id="CHEBI:33019"/>
        <dbReference type="ChEBI" id="CHEBI:61560"/>
        <dbReference type="ChEBI" id="CHEBI:173112"/>
        <dbReference type="EC" id="2.7.7.7"/>
    </reaction>
</comment>
<dbReference type="GO" id="GO:0008408">
    <property type="term" value="F:3'-5' exonuclease activity"/>
    <property type="evidence" value="ECO:0007669"/>
    <property type="project" value="InterPro"/>
</dbReference>
<dbReference type="Gene3D" id="3.20.20.140">
    <property type="entry name" value="Metal-dependent hydrolases"/>
    <property type="match status" value="1"/>
</dbReference>
<evidence type="ECO:0000256" key="3">
    <source>
        <dbReference type="ARBA" id="ARBA00012417"/>
    </source>
</evidence>
<evidence type="ECO:0000256" key="11">
    <source>
        <dbReference type="SAM" id="MobiDB-lite"/>
    </source>
</evidence>
<dbReference type="GO" id="GO:0003887">
    <property type="term" value="F:DNA-directed DNA polymerase activity"/>
    <property type="evidence" value="ECO:0007669"/>
    <property type="project" value="UniProtKB-KW"/>
</dbReference>
<evidence type="ECO:0000259" key="12">
    <source>
        <dbReference type="SMART" id="SM00481"/>
    </source>
</evidence>
<organism evidence="13 14">
    <name type="scientific">Waltera acetigignens</name>
    <dbReference type="NCBI Taxonomy" id="2981769"/>
    <lineage>
        <taxon>Bacteria</taxon>
        <taxon>Bacillati</taxon>
        <taxon>Bacillota</taxon>
        <taxon>Clostridia</taxon>
        <taxon>Lachnospirales</taxon>
        <taxon>Lachnospiraceae</taxon>
        <taxon>Waltera</taxon>
    </lineage>
</organism>
<comment type="similarity">
    <text evidence="2">Belongs to the DNA polymerase type-C family. DnaE subfamily.</text>
</comment>
<evidence type="ECO:0000256" key="2">
    <source>
        <dbReference type="ARBA" id="ARBA00009496"/>
    </source>
</evidence>
<dbReference type="NCBIfam" id="NF005298">
    <property type="entry name" value="PRK06826.1"/>
    <property type="match status" value="1"/>
</dbReference>
<proteinExistence type="inferred from homology"/>
<dbReference type="Pfam" id="PF14579">
    <property type="entry name" value="HHH_6"/>
    <property type="match status" value="1"/>
</dbReference>
<dbReference type="Proteomes" id="UP001197795">
    <property type="component" value="Unassembled WGS sequence"/>
</dbReference>
<dbReference type="Gene3D" id="1.10.10.1600">
    <property type="entry name" value="Bacterial DNA polymerase III alpha subunit, thumb domain"/>
    <property type="match status" value="1"/>
</dbReference>
<dbReference type="EMBL" id="JAJEPV010000007">
    <property type="protein sequence ID" value="MCC2118834.1"/>
    <property type="molecule type" value="Genomic_DNA"/>
</dbReference>
<dbReference type="InterPro" id="IPR029460">
    <property type="entry name" value="DNAPol_HHH"/>
</dbReference>
<dbReference type="CDD" id="cd04485">
    <property type="entry name" value="DnaE_OBF"/>
    <property type="match status" value="1"/>
</dbReference>
<evidence type="ECO:0000256" key="9">
    <source>
        <dbReference type="ARBA" id="ARBA00025611"/>
    </source>
</evidence>
<dbReference type="SMART" id="SM00481">
    <property type="entry name" value="POLIIIAc"/>
    <property type="match status" value="1"/>
</dbReference>
<dbReference type="PANTHER" id="PTHR32294">
    <property type="entry name" value="DNA POLYMERASE III SUBUNIT ALPHA"/>
    <property type="match status" value="1"/>
</dbReference>
<sequence length="1257" mass="140854">MAFAHLHVHTEYSLLDGSNKIKEYVARVKELGMNSAAITDHGVMYGVIDFYRAAREAGIKPILGCEVYVAPNSRFDKELTGGEDRYHHLVLLAENNTGYANLMKIVSRGFTEGYYYKPRVDMEVLQEFHEGIIALSACLAGEVPRFILKGMKDEARKAARKYEACFGKGNYFLELQDHGIPEQRTVNMELLQMSRELDIPLVTTNDVHYTYAEDAIPHDILLCLQTGKKLADEDRMRYEGGQYYVKSEEEMKGLFPYAWEAVENTQRIADRCNVEIEFGVTKLPKYDVPEGYDSWSYLNKLCDDGLAERYGDGDQPAGETGQTLRERLDYELGVIRRMGYVDYFLIVWDFINYAKEHGIPVGPGRGSAAGSIVAYCLKITNIDPIHYNLLFERFLNPERVSMPDIDVDFCFERRQEVIDYVGRKYGNDKVVQIVTFGTLAAKGVIRDVGRVMDLPYAFVDSIAKMVPNELNITLNKALEMNPEFRKLYQEDEQVHHLIDMCKRLEGLPRHTSMHAAGVVICQKSADEFVPLSRGSDGSIVTQFTMTTLEELGLLKMDFLGLRTLTVIHDAVKFIENTTGRHIDVDAIDYNDPKVLASIGTGRTEGVFQLESAGMKSFMKELRPQNLEDVVAGISLYRPGPMDFIPKYIQGKNHPDAVTYACPQLEPILKPTYGCIVYQEQVMQIVRDLAGYTLGRSDLVRRAMSKKKQSVMEKERANFIYGNPEENVPGCIANGIDEQTAGQIYDMMMDFAKYAFNKSHAACYAVVAYQTAYLKYYYPVEFMAALMTSVIDNPKKVSEYILNCRNMNIAILPPDVNAGEAGFSVTDGKIRYALTAIKGVGRPIIDSLVQERKERGPFTNLKDFITRMSDKKEMNKRAIENLIKAGAMDGLGGTRKQFMSVYVQIADHIAHDKKNNLAGQISLFDIAGEEDKEEFDIRMPDVGEYNKEMLLGFEKEVLGVYVSGHPLEEYQELWQNCISNTAGDFALDEETGEVQLVRDQANAVIGGLIADKTVKYTKNDKIMAFLNVEDLIGNVEVVVFPQVYERYSTLLVEDAKVFIRGRVSLEEDKDGKLICDQIISFEDAQAARAANQPLFPRNYGGRGGSSRGGSYGNGSGNGGAGGYRNAGNGYGQYQNDGMNSSSMSVGQTGQAAGQMQSGQRTQANGTPQKKGMPAGAWIQFPNMEAYKTREQELLQAIADSDGDDDVVIYLRDIKNIKILPQNLQVKADGALMEKLTVLFGKENVKFITKPIENRSKID</sequence>
<dbReference type="InterPro" id="IPR004365">
    <property type="entry name" value="NA-bd_OB_tRNA"/>
</dbReference>
<keyword evidence="6 13" id="KW-0548">Nucleotidyltransferase</keyword>
<dbReference type="GO" id="GO:0006260">
    <property type="term" value="P:DNA replication"/>
    <property type="evidence" value="ECO:0007669"/>
    <property type="project" value="UniProtKB-KW"/>
</dbReference>
<dbReference type="InterPro" id="IPR040982">
    <property type="entry name" value="DNA_pol3_finger"/>
</dbReference>
<dbReference type="NCBIfam" id="TIGR00594">
    <property type="entry name" value="polc"/>
    <property type="match status" value="1"/>
</dbReference>
<dbReference type="CDD" id="cd12113">
    <property type="entry name" value="PHP_PolIIIA_DnaE3"/>
    <property type="match status" value="1"/>
</dbReference>
<comment type="function">
    <text evidence="9">DNA polymerase III is a complex, multichain enzyme responsible for most of the replicative synthesis in bacteria. This DNA polymerase also exhibits 3' to 5' exonuclease activity. The alpha chain is the DNA polymerase.</text>
</comment>
<evidence type="ECO:0000313" key="13">
    <source>
        <dbReference type="EMBL" id="MCC2118834.1"/>
    </source>
</evidence>
<reference evidence="13 14" key="1">
    <citation type="submission" date="2021-10" db="EMBL/GenBank/DDBJ databases">
        <title>Anaerobic single-cell dispensing facilitates the cultivation of human gut bacteria.</title>
        <authorList>
            <person name="Afrizal A."/>
        </authorList>
    </citation>
    <scope>NUCLEOTIDE SEQUENCE [LARGE SCALE GENOMIC DNA]</scope>
    <source>
        <strain evidence="13 14">CLA-AA-H273</strain>
    </source>
</reference>
<feature type="domain" description="Polymerase/histidinol phosphatase N-terminal" evidence="12">
    <location>
        <begin position="4"/>
        <end position="71"/>
    </location>
</feature>
<keyword evidence="5 13" id="KW-0808">Transferase</keyword>
<name>A0AAE2ZYD9_9FIRM</name>
<dbReference type="InterPro" id="IPR016195">
    <property type="entry name" value="Pol/histidinol_Pase-like"/>
</dbReference>
<dbReference type="InterPro" id="IPR011708">
    <property type="entry name" value="DNA_pol3_alpha_NTPase_dom"/>
</dbReference>
<dbReference type="InterPro" id="IPR004013">
    <property type="entry name" value="PHP_dom"/>
</dbReference>
<evidence type="ECO:0000256" key="1">
    <source>
        <dbReference type="ARBA" id="ARBA00004496"/>
    </source>
</evidence>
<dbReference type="SUPFAM" id="SSF89550">
    <property type="entry name" value="PHP domain-like"/>
    <property type="match status" value="1"/>
</dbReference>
<dbReference type="InterPro" id="IPR003141">
    <property type="entry name" value="Pol/His_phosphatase_N"/>
</dbReference>
<evidence type="ECO:0000313" key="14">
    <source>
        <dbReference type="Proteomes" id="UP001197795"/>
    </source>
</evidence>
<evidence type="ECO:0000256" key="10">
    <source>
        <dbReference type="ARBA" id="ARBA00049244"/>
    </source>
</evidence>
<evidence type="ECO:0000256" key="6">
    <source>
        <dbReference type="ARBA" id="ARBA00022695"/>
    </source>
</evidence>
<dbReference type="NCBIfam" id="NF004226">
    <property type="entry name" value="PRK05673.1"/>
    <property type="match status" value="1"/>
</dbReference>
<dbReference type="PANTHER" id="PTHR32294:SF0">
    <property type="entry name" value="DNA POLYMERASE III SUBUNIT ALPHA"/>
    <property type="match status" value="1"/>
</dbReference>
<keyword evidence="8" id="KW-0239">DNA-directed DNA polymerase</keyword>